<dbReference type="EMBL" id="FQYX01000005">
    <property type="protein sequence ID" value="SHI74216.1"/>
    <property type="molecule type" value="Genomic_DNA"/>
</dbReference>
<dbReference type="InterPro" id="IPR036894">
    <property type="entry name" value="YbaB-like_sf"/>
</dbReference>
<keyword evidence="4" id="KW-1185">Reference proteome</keyword>
<dbReference type="NCBIfam" id="TIGR00103">
    <property type="entry name" value="DNA_YbaB_EbfC"/>
    <property type="match status" value="1"/>
</dbReference>
<dbReference type="HAMAP" id="MF_00274">
    <property type="entry name" value="DNA_YbaB_EbfC"/>
    <property type="match status" value="1"/>
</dbReference>
<dbReference type="STRING" id="558155.SAMN04487911_10562"/>
<dbReference type="Gene3D" id="3.30.1310.10">
    <property type="entry name" value="Nucleoid-associated protein YbaB-like domain"/>
    <property type="match status" value="1"/>
</dbReference>
<comment type="subcellular location">
    <subcellularLocation>
        <location evidence="2">Cytoplasm</location>
        <location evidence="2">Nucleoid</location>
    </subcellularLocation>
</comment>
<organism evidence="3 4">
    <name type="scientific">Arenibacter nanhaiticus</name>
    <dbReference type="NCBI Taxonomy" id="558155"/>
    <lineage>
        <taxon>Bacteria</taxon>
        <taxon>Pseudomonadati</taxon>
        <taxon>Bacteroidota</taxon>
        <taxon>Flavobacteriia</taxon>
        <taxon>Flavobacteriales</taxon>
        <taxon>Flavobacteriaceae</taxon>
        <taxon>Arenibacter</taxon>
    </lineage>
</organism>
<reference evidence="3 4" key="1">
    <citation type="submission" date="2016-11" db="EMBL/GenBank/DDBJ databases">
        <authorList>
            <person name="Jaros S."/>
            <person name="Januszkiewicz K."/>
            <person name="Wedrychowicz H."/>
        </authorList>
    </citation>
    <scope>NUCLEOTIDE SEQUENCE [LARGE SCALE GENOMIC DNA]</scope>
    <source>
        <strain evidence="3 4">CGMCC 1.8863</strain>
    </source>
</reference>
<dbReference type="GO" id="GO:0043590">
    <property type="term" value="C:bacterial nucleoid"/>
    <property type="evidence" value="ECO:0007669"/>
    <property type="project" value="UniProtKB-UniRule"/>
</dbReference>
<protein>
    <recommendedName>
        <fullName evidence="2">Nucleoid-associated protein SAMN04487911_10562</fullName>
    </recommendedName>
</protein>
<dbReference type="Pfam" id="PF02575">
    <property type="entry name" value="YbaB_DNA_bd"/>
    <property type="match status" value="1"/>
</dbReference>
<accession>A0A1M6DLT1</accession>
<comment type="similarity">
    <text evidence="2">Belongs to the YbaB/EbfC family.</text>
</comment>
<dbReference type="GO" id="GO:0003677">
    <property type="term" value="F:DNA binding"/>
    <property type="evidence" value="ECO:0007669"/>
    <property type="project" value="UniProtKB-UniRule"/>
</dbReference>
<evidence type="ECO:0000313" key="4">
    <source>
        <dbReference type="Proteomes" id="UP000184231"/>
    </source>
</evidence>
<proteinExistence type="inferred from homology"/>
<keyword evidence="2" id="KW-0963">Cytoplasm</keyword>
<dbReference type="PANTHER" id="PTHR33449:SF1">
    <property type="entry name" value="NUCLEOID-ASSOCIATED PROTEIN YBAB"/>
    <property type="match status" value="1"/>
</dbReference>
<dbReference type="SUPFAM" id="SSF82607">
    <property type="entry name" value="YbaB-like"/>
    <property type="match status" value="1"/>
</dbReference>
<gene>
    <name evidence="3" type="ORF">SAMN04487911_10562</name>
</gene>
<dbReference type="PANTHER" id="PTHR33449">
    <property type="entry name" value="NUCLEOID-ASSOCIATED PROTEIN YBAB"/>
    <property type="match status" value="1"/>
</dbReference>
<evidence type="ECO:0000256" key="1">
    <source>
        <dbReference type="ARBA" id="ARBA00023125"/>
    </source>
</evidence>
<comment type="function">
    <text evidence="2">Binds to DNA and alters its conformation. May be involved in regulation of gene expression, nucleoid organization and DNA protection.</text>
</comment>
<comment type="subunit">
    <text evidence="2">Homodimer.</text>
</comment>
<dbReference type="Proteomes" id="UP000184231">
    <property type="component" value="Unassembled WGS sequence"/>
</dbReference>
<sequence length="134" mass="15066">MVADLLIAKIPMQFCNFVHLTFKLDTMFGDMMGMLGKLKETQEKVKATKERLNTVIIDEQSSDELLKVSLTANRTIKSITIDDQLMEDKEQLEDYLILVLNKAIEKATNVNEAELAAVAKEGMPNIPGMDSFLK</sequence>
<evidence type="ECO:0000256" key="2">
    <source>
        <dbReference type="HAMAP-Rule" id="MF_00274"/>
    </source>
</evidence>
<evidence type="ECO:0000313" key="3">
    <source>
        <dbReference type="EMBL" id="SHI74216.1"/>
    </source>
</evidence>
<dbReference type="AlphaFoldDB" id="A0A1M6DLT1"/>
<dbReference type="GO" id="GO:0005829">
    <property type="term" value="C:cytosol"/>
    <property type="evidence" value="ECO:0007669"/>
    <property type="project" value="TreeGrafter"/>
</dbReference>
<name>A0A1M6DLT1_9FLAO</name>
<keyword evidence="1 2" id="KW-0238">DNA-binding</keyword>
<dbReference type="InterPro" id="IPR004401">
    <property type="entry name" value="YbaB/EbfC"/>
</dbReference>